<evidence type="ECO:0000256" key="2">
    <source>
        <dbReference type="ARBA" id="ARBA00022475"/>
    </source>
</evidence>
<evidence type="ECO:0000313" key="11">
    <source>
        <dbReference type="EMBL" id="MEL0617124.1"/>
    </source>
</evidence>
<protein>
    <submittedName>
        <fullName evidence="11">ComEC/Rec2 family competence protein</fullName>
    </submittedName>
</protein>
<dbReference type="InterPro" id="IPR025405">
    <property type="entry name" value="DUF4131"/>
</dbReference>
<dbReference type="InterPro" id="IPR004477">
    <property type="entry name" value="ComEC_N"/>
</dbReference>
<name>A0ABU9GF82_COBMA</name>
<keyword evidence="12" id="KW-1185">Reference proteome</keyword>
<evidence type="ECO:0000259" key="9">
    <source>
        <dbReference type="Pfam" id="PF03772"/>
    </source>
</evidence>
<keyword evidence="3 7" id="KW-0812">Transmembrane</keyword>
<evidence type="ECO:0000256" key="7">
    <source>
        <dbReference type="SAM" id="Phobius"/>
    </source>
</evidence>
<feature type="domain" description="ComEC/Rec2-related protein" evidence="9">
    <location>
        <begin position="316"/>
        <end position="554"/>
    </location>
</feature>
<evidence type="ECO:0000313" key="12">
    <source>
        <dbReference type="Proteomes" id="UP001378242"/>
    </source>
</evidence>
<dbReference type="InterPro" id="IPR052159">
    <property type="entry name" value="Competence_DNA_uptake"/>
</dbReference>
<evidence type="ECO:0000256" key="1">
    <source>
        <dbReference type="ARBA" id="ARBA00004651"/>
    </source>
</evidence>
<feature type="transmembrane region" description="Helical" evidence="7">
    <location>
        <begin position="479"/>
        <end position="500"/>
    </location>
</feature>
<feature type="transmembrane region" description="Helical" evidence="7">
    <location>
        <begin position="614"/>
        <end position="632"/>
    </location>
</feature>
<evidence type="ECO:0000256" key="5">
    <source>
        <dbReference type="ARBA" id="ARBA00023136"/>
    </source>
</evidence>
<keyword evidence="4 7" id="KW-1133">Transmembrane helix</keyword>
<feature type="transmembrane region" description="Helical" evidence="7">
    <location>
        <begin position="375"/>
        <end position="395"/>
    </location>
</feature>
<evidence type="ECO:0000256" key="4">
    <source>
        <dbReference type="ARBA" id="ARBA00022989"/>
    </source>
</evidence>
<dbReference type="Pfam" id="PF13567">
    <property type="entry name" value="DUF4131"/>
    <property type="match status" value="1"/>
</dbReference>
<feature type="transmembrane region" description="Helical" evidence="7">
    <location>
        <begin position="407"/>
        <end position="432"/>
    </location>
</feature>
<keyword evidence="5 7" id="KW-0472">Membrane</keyword>
<reference evidence="11 12" key="1">
    <citation type="submission" date="2024-02" db="EMBL/GenBank/DDBJ databases">
        <title>Bacteria isolated from the canopy kelp, Nereocystis luetkeana.</title>
        <authorList>
            <person name="Pfister C.A."/>
            <person name="Younker I.T."/>
            <person name="Light S.H."/>
        </authorList>
    </citation>
    <scope>NUCLEOTIDE SEQUENCE [LARGE SCALE GENOMIC DNA]</scope>
    <source>
        <strain evidence="11 12">TI.5.07</strain>
    </source>
</reference>
<feature type="domain" description="DUF4131" evidence="10">
    <location>
        <begin position="75"/>
        <end position="270"/>
    </location>
</feature>
<organism evidence="11 12">
    <name type="scientific">Cobetia marina</name>
    <name type="common">Deleya marina</name>
    <dbReference type="NCBI Taxonomy" id="28258"/>
    <lineage>
        <taxon>Bacteria</taxon>
        <taxon>Pseudomonadati</taxon>
        <taxon>Pseudomonadota</taxon>
        <taxon>Gammaproteobacteria</taxon>
        <taxon>Oceanospirillales</taxon>
        <taxon>Halomonadaceae</taxon>
        <taxon>Cobetia</taxon>
    </lineage>
</organism>
<feature type="transmembrane region" description="Helical" evidence="7">
    <location>
        <begin position="506"/>
        <end position="528"/>
    </location>
</feature>
<feature type="transmembrane region" description="Helical" evidence="7">
    <location>
        <begin position="74"/>
        <end position="90"/>
    </location>
</feature>
<feature type="domain" description="Metallo-beta-lactamase" evidence="8">
    <location>
        <begin position="724"/>
        <end position="882"/>
    </location>
</feature>
<dbReference type="NCBIfam" id="TIGR00360">
    <property type="entry name" value="ComEC_N-term"/>
    <property type="match status" value="1"/>
</dbReference>
<proteinExistence type="predicted"/>
<dbReference type="InterPro" id="IPR001279">
    <property type="entry name" value="Metallo-B-lactamas"/>
</dbReference>
<feature type="transmembrane region" description="Helical" evidence="7">
    <location>
        <begin position="438"/>
        <end position="458"/>
    </location>
</feature>
<dbReference type="Gene3D" id="3.60.15.10">
    <property type="entry name" value="Ribonuclease Z/Hydroxyacylglutathione hydrolase-like"/>
    <property type="match status" value="1"/>
</dbReference>
<evidence type="ECO:0000259" key="8">
    <source>
        <dbReference type="Pfam" id="PF00753"/>
    </source>
</evidence>
<evidence type="ECO:0000256" key="3">
    <source>
        <dbReference type="ARBA" id="ARBA00022692"/>
    </source>
</evidence>
<gene>
    <name evidence="11" type="ORF">V6243_09775</name>
</gene>
<comment type="caution">
    <text evidence="11">The sequence shown here is derived from an EMBL/GenBank/DDBJ whole genome shotgun (WGS) entry which is preliminary data.</text>
</comment>
<dbReference type="EMBL" id="JBAKAP010000009">
    <property type="protein sequence ID" value="MEL0617124.1"/>
    <property type="molecule type" value="Genomic_DNA"/>
</dbReference>
<keyword evidence="2" id="KW-1003">Cell membrane</keyword>
<feature type="transmembrane region" description="Helical" evidence="7">
    <location>
        <begin position="340"/>
        <end position="363"/>
    </location>
</feature>
<sequence>MNDSSEKLPVGANDATRFRGSWLTPGALIQWLAGLVAGVWLSRQGEWAADWQGRMPDGAPESAGDVLNGMADSLLLPSLVLSLLVMLALARRPAVLRLGIALWGGLLLGLAHQPLMLAEALAREDIWLEGRIEQASRSLPAPGKSVHLVFRVEACRASGADGEAGGEQGEALKPPRVNASGMTSAGRELACRRLEGQRVQLRRYWPRRTASESSASPLLVPWQAGERWRLIARLVPPHAASNPDALQSFDRVSWWWREGIVATGYVRDPARAQRLAPARGVAALRLAAEQRLWQGCGGRGDDIQWAHSPCRWLAALTLGRASALTRDDWESLNATGLTHLAVVSGLHVGLMASLVLVVSFGVLRRLRPADWRFSVTPWWLACLAAWSFAILAGLAPPALRAALMTSVGLWMASGRSGLGVWQIWMLALSLVIGLDPLALWRPGTWYSFLAVAALLLAWQGCERPRGALGWCRATLRSQWVLTLVMGVALLVGRGQLSWLAMPMNLVIAPLATLLVVPLGMLGWGLAGIDSLLDAMGLRLSEGAGMSGALWQWLAERVDHGMAWLGTVTQRHGLWPARTATDTLSADMAAAMAMMVLGGLWLASGVPGLERRVRGLCTALAMLWGTGLALLLWPPAPWPSSAHAGEGRIGRDSEWLADSRAAPLVVTVHDVGQGLAISLRVAGRVLSPETMEDLPRHWLYDLGPGAAFGPPRMGELLTAAEAPWGVIISHGDGDHAGGLAALRAEQIAQLWVPEGQRGRLDRQVGWLKGVPTASCEAGRRITLGHLADRPVKLEMLWPPPGWKARRDNAHSCVVLIAWGERPLALLSGDIGVQEERQLVELLSRRLAGSPLPLLVVAHHGSRSSSGESWLARLAPRHAIISAGRYNPHGHPHDEVVERLMRHAQCVWHSGLEGALRWEWSPDAERLIPARGAAGIDTQCLGVKSVD</sequence>
<dbReference type="Pfam" id="PF03772">
    <property type="entry name" value="Competence"/>
    <property type="match status" value="1"/>
</dbReference>
<dbReference type="SUPFAM" id="SSF56281">
    <property type="entry name" value="Metallo-hydrolase/oxidoreductase"/>
    <property type="match status" value="1"/>
</dbReference>
<feature type="transmembrane region" description="Helical" evidence="7">
    <location>
        <begin position="583"/>
        <end position="602"/>
    </location>
</feature>
<evidence type="ECO:0000259" key="10">
    <source>
        <dbReference type="Pfam" id="PF13567"/>
    </source>
</evidence>
<dbReference type="RefSeq" id="WP_341542431.1">
    <property type="nucleotide sequence ID" value="NZ_JBAKAP010000009.1"/>
</dbReference>
<dbReference type="PANTHER" id="PTHR30619">
    <property type="entry name" value="DNA INTERNALIZATION/COMPETENCE PROTEIN COMEC/REC2"/>
    <property type="match status" value="1"/>
</dbReference>
<evidence type="ECO:0000256" key="6">
    <source>
        <dbReference type="SAM" id="MobiDB-lite"/>
    </source>
</evidence>
<dbReference type="Pfam" id="PF00753">
    <property type="entry name" value="Lactamase_B"/>
    <property type="match status" value="1"/>
</dbReference>
<dbReference type="Proteomes" id="UP001378242">
    <property type="component" value="Unassembled WGS sequence"/>
</dbReference>
<dbReference type="InterPro" id="IPR036866">
    <property type="entry name" value="RibonucZ/Hydroxyglut_hydro"/>
</dbReference>
<feature type="transmembrane region" description="Helical" evidence="7">
    <location>
        <begin position="21"/>
        <end position="41"/>
    </location>
</feature>
<feature type="region of interest" description="Disordered" evidence="6">
    <location>
        <begin position="160"/>
        <end position="179"/>
    </location>
</feature>
<accession>A0ABU9GF82</accession>
<dbReference type="PANTHER" id="PTHR30619:SF1">
    <property type="entry name" value="RECOMBINATION PROTEIN 2"/>
    <property type="match status" value="1"/>
</dbReference>
<comment type="subcellular location">
    <subcellularLocation>
        <location evidence="1">Cell membrane</location>
        <topology evidence="1">Multi-pass membrane protein</topology>
    </subcellularLocation>
</comment>